<organism evidence="1 2">
    <name type="scientific">Shewanella algicola</name>
    <dbReference type="NCBI Taxonomy" id="640633"/>
    <lineage>
        <taxon>Bacteria</taxon>
        <taxon>Pseudomonadati</taxon>
        <taxon>Pseudomonadota</taxon>
        <taxon>Gammaproteobacteria</taxon>
        <taxon>Alteromonadales</taxon>
        <taxon>Shewanellaceae</taxon>
        <taxon>Shewanella</taxon>
    </lineage>
</organism>
<sequence length="73" mass="7966">MLFAFLTCEPTLNASIQQRVNNLTLLLAKPDIHSATLNNDFQGSLEAKFNVVPVMQLSRNPGVCFALLTCANS</sequence>
<name>A0A9X1ZDQ6_9GAMM</name>
<evidence type="ECO:0000313" key="2">
    <source>
        <dbReference type="Proteomes" id="UP001139408"/>
    </source>
</evidence>
<accession>A0A9X1ZDQ6</accession>
<dbReference type="Proteomes" id="UP001139408">
    <property type="component" value="Unassembled WGS sequence"/>
</dbReference>
<comment type="caution">
    <text evidence="1">The sequence shown here is derived from an EMBL/GenBank/DDBJ whole genome shotgun (WGS) entry which is preliminary data.</text>
</comment>
<gene>
    <name evidence="1" type="ORF">L2749_16045</name>
</gene>
<keyword evidence="2" id="KW-1185">Reference proteome</keyword>
<dbReference type="RefSeq" id="WP_188926064.1">
    <property type="nucleotide sequence ID" value="NZ_BMQI01000038.1"/>
</dbReference>
<reference evidence="1" key="1">
    <citation type="submission" date="2022-01" db="EMBL/GenBank/DDBJ databases">
        <title>Whole genome-based taxonomy of the Shewanellaceae.</title>
        <authorList>
            <person name="Martin-Rodriguez A.J."/>
        </authorList>
    </citation>
    <scope>NUCLEOTIDE SEQUENCE</scope>
    <source>
        <strain evidence="1">DSM 23803</strain>
    </source>
</reference>
<proteinExistence type="predicted"/>
<dbReference type="EMBL" id="JAKILJ010000040">
    <property type="protein sequence ID" value="MCL1106745.1"/>
    <property type="molecule type" value="Genomic_DNA"/>
</dbReference>
<dbReference type="AlphaFoldDB" id="A0A9X1ZDQ6"/>
<evidence type="ECO:0000313" key="1">
    <source>
        <dbReference type="EMBL" id="MCL1106745.1"/>
    </source>
</evidence>
<protein>
    <submittedName>
        <fullName evidence="1">Uncharacterized protein</fullName>
    </submittedName>
</protein>